<keyword evidence="1" id="KW-1133">Transmembrane helix</keyword>
<dbReference type="HOGENOM" id="CLU_041539_0_0_7"/>
<dbReference type="Proteomes" id="UP000007844">
    <property type="component" value="Chromosome"/>
</dbReference>
<keyword evidence="1" id="KW-0472">Membrane</keyword>
<dbReference type="InterPro" id="IPR018639">
    <property type="entry name" value="DUF2062"/>
</dbReference>
<evidence type="ECO:0000259" key="2">
    <source>
        <dbReference type="Pfam" id="PF00535"/>
    </source>
</evidence>
<reference evidence="4 5" key="1">
    <citation type="journal article" date="2011" name="J. Bacteriol.">
        <title>Genome sequence of the mercury-methylating and pleomorphic Desulfovibrio africanus Strain Walvis Bay.</title>
        <authorList>
            <person name="Brown S.D."/>
            <person name="Wall J.D."/>
            <person name="Kucken A.M."/>
            <person name="Gilmour C.C."/>
            <person name="Podar M."/>
            <person name="Brandt C.C."/>
            <person name="Teshima H."/>
            <person name="Detter J.C."/>
            <person name="Han C.S."/>
            <person name="Land M.L."/>
            <person name="Lucas S."/>
            <person name="Han J."/>
            <person name="Pennacchio L."/>
            <person name="Nolan M."/>
            <person name="Pitluck S."/>
            <person name="Woyke T."/>
            <person name="Goodwin L."/>
            <person name="Palumbo A.V."/>
            <person name="Elias D.A."/>
        </authorList>
    </citation>
    <scope>NUCLEOTIDE SEQUENCE [LARGE SCALE GENOMIC DNA]</scope>
    <source>
        <strain evidence="4 5">Walvis Bay</strain>
    </source>
</reference>
<dbReference type="AlphaFoldDB" id="F3YZC9"/>
<dbReference type="InterPro" id="IPR029044">
    <property type="entry name" value="Nucleotide-diphossugar_trans"/>
</dbReference>
<dbReference type="InterPro" id="IPR050256">
    <property type="entry name" value="Glycosyltransferase_2"/>
</dbReference>
<evidence type="ECO:0000313" key="4">
    <source>
        <dbReference type="EMBL" id="EGJ51958.1"/>
    </source>
</evidence>
<feature type="transmembrane region" description="Helical" evidence="1">
    <location>
        <begin position="303"/>
        <end position="322"/>
    </location>
</feature>
<feature type="domain" description="Glycosyltransferase 2-like" evidence="2">
    <location>
        <begin position="9"/>
        <end position="160"/>
    </location>
</feature>
<organism evidence="4 5">
    <name type="scientific">Desulfocurvibacter africanus subsp. africanus str. Walvis Bay</name>
    <dbReference type="NCBI Taxonomy" id="690850"/>
    <lineage>
        <taxon>Bacteria</taxon>
        <taxon>Pseudomonadati</taxon>
        <taxon>Thermodesulfobacteriota</taxon>
        <taxon>Desulfovibrionia</taxon>
        <taxon>Desulfovibrionales</taxon>
        <taxon>Desulfovibrionaceae</taxon>
        <taxon>Desulfocurvibacter</taxon>
    </lineage>
</organism>
<evidence type="ECO:0000259" key="3">
    <source>
        <dbReference type="Pfam" id="PF09835"/>
    </source>
</evidence>
<dbReference type="EMBL" id="CP003221">
    <property type="protein sequence ID" value="EGJ51958.1"/>
    <property type="molecule type" value="Genomic_DNA"/>
</dbReference>
<protein>
    <submittedName>
        <fullName evidence="4">Glycosyl transferase family 2</fullName>
    </submittedName>
</protein>
<dbReference type="eggNOG" id="COG3216">
    <property type="taxonomic scope" value="Bacteria"/>
</dbReference>
<sequence>MTEVARHLIVIPVYNHAATLRSVAERAMAFGPLLVVDDGSSDGGADVLEGLGVEVIRHPVNQGKGAAILTAAARAEELGFTHIVTLDADAQHDPADIPKFLQVLAEEPMSIVVGARDFNTANVPGSSRFGREFSNFWLRVQTGQRLSDTQSGFRAYPVNVLRRLKFSETHYSFEVEVLVRAVWAGLSLRDVAISVHYPPAEERVSHFRGFVDNLRLSLLNTRLTVRSMLPWPHDKLLQSGKTEKAVSLRHPVRSFRNLLEGSATPMDIALSVALGIFLGTLPLLGVHSVSILLAAGYLRLNRLVALAASQLCMPPLVPALAVEAGHFLRHGQFLTELSMQTLGTQFLDRAWEWVIGSVALAPLLALAMGFTAWSAAVSIRLQMKAVRRYVGK</sequence>
<dbReference type="PANTHER" id="PTHR48090:SF7">
    <property type="entry name" value="RFBJ PROTEIN"/>
    <property type="match status" value="1"/>
</dbReference>
<dbReference type="eggNOG" id="COG1216">
    <property type="taxonomic scope" value="Bacteria"/>
</dbReference>
<dbReference type="PANTHER" id="PTHR48090">
    <property type="entry name" value="UNDECAPRENYL-PHOSPHATE 4-DEOXY-4-FORMAMIDO-L-ARABINOSE TRANSFERASE-RELATED"/>
    <property type="match status" value="1"/>
</dbReference>
<dbReference type="CDD" id="cd04179">
    <property type="entry name" value="DPM_DPG-synthase_like"/>
    <property type="match status" value="1"/>
</dbReference>
<gene>
    <name evidence="4" type="ORF">Desaf_3681</name>
</gene>
<feature type="transmembrane region" description="Helical" evidence="1">
    <location>
        <begin position="353"/>
        <end position="379"/>
    </location>
</feature>
<dbReference type="Pfam" id="PF00535">
    <property type="entry name" value="Glycos_transf_2"/>
    <property type="match status" value="1"/>
</dbReference>
<name>F3YZC9_DESAF</name>
<keyword evidence="1" id="KW-0812">Transmembrane</keyword>
<proteinExistence type="predicted"/>
<feature type="transmembrane region" description="Helical" evidence="1">
    <location>
        <begin position="268"/>
        <end position="296"/>
    </location>
</feature>
<dbReference type="RefSeq" id="WP_014261565.1">
    <property type="nucleotide sequence ID" value="NC_016629.1"/>
</dbReference>
<dbReference type="Gene3D" id="3.90.550.10">
    <property type="entry name" value="Spore Coat Polysaccharide Biosynthesis Protein SpsA, Chain A"/>
    <property type="match status" value="1"/>
</dbReference>
<dbReference type="Pfam" id="PF09835">
    <property type="entry name" value="DUF2062"/>
    <property type="match status" value="1"/>
</dbReference>
<evidence type="ECO:0000256" key="1">
    <source>
        <dbReference type="SAM" id="Phobius"/>
    </source>
</evidence>
<feature type="domain" description="DUF2062" evidence="3">
    <location>
        <begin position="258"/>
        <end position="372"/>
    </location>
</feature>
<dbReference type="GO" id="GO:0016740">
    <property type="term" value="F:transferase activity"/>
    <property type="evidence" value="ECO:0007669"/>
    <property type="project" value="UniProtKB-KW"/>
</dbReference>
<dbReference type="InterPro" id="IPR001173">
    <property type="entry name" value="Glyco_trans_2-like"/>
</dbReference>
<dbReference type="KEGG" id="daf:Desaf_3681"/>
<accession>F3YZC9</accession>
<dbReference type="STRING" id="690850.Desaf_3681"/>
<keyword evidence="5" id="KW-1185">Reference proteome</keyword>
<evidence type="ECO:0000313" key="5">
    <source>
        <dbReference type="Proteomes" id="UP000007844"/>
    </source>
</evidence>
<dbReference type="SUPFAM" id="SSF53448">
    <property type="entry name" value="Nucleotide-diphospho-sugar transferases"/>
    <property type="match status" value="1"/>
</dbReference>
<keyword evidence="4" id="KW-0808">Transferase</keyword>